<comment type="caution">
    <text evidence="1">The sequence shown here is derived from an EMBL/GenBank/DDBJ whole genome shotgun (WGS) entry which is preliminary data.</text>
</comment>
<evidence type="ECO:0000313" key="2">
    <source>
        <dbReference type="Proteomes" id="UP000248079"/>
    </source>
</evidence>
<protein>
    <recommendedName>
        <fullName evidence="3">PKD domain-containing protein</fullName>
    </recommendedName>
</protein>
<dbReference type="InterPro" id="IPR026341">
    <property type="entry name" value="T9SS_type_B"/>
</dbReference>
<dbReference type="Proteomes" id="UP000248079">
    <property type="component" value="Unassembled WGS sequence"/>
</dbReference>
<dbReference type="Pfam" id="PF13585">
    <property type="entry name" value="CHU_C"/>
    <property type="match status" value="1"/>
</dbReference>
<dbReference type="NCBIfam" id="TIGR04131">
    <property type="entry name" value="Bac_Flav_CTERM"/>
    <property type="match status" value="1"/>
</dbReference>
<organism evidence="1 2">
    <name type="scientific">Marinifilum breve</name>
    <dbReference type="NCBI Taxonomy" id="2184082"/>
    <lineage>
        <taxon>Bacteria</taxon>
        <taxon>Pseudomonadati</taxon>
        <taxon>Bacteroidota</taxon>
        <taxon>Bacteroidia</taxon>
        <taxon>Marinilabiliales</taxon>
        <taxon>Marinifilaceae</taxon>
    </lineage>
</organism>
<reference evidence="1 2" key="1">
    <citation type="submission" date="2018-05" db="EMBL/GenBank/DDBJ databases">
        <title>Marinifilum breve JC075T sp. nov., a marine bacterium isolated from Yongle Blue Hole in the South China Sea.</title>
        <authorList>
            <person name="Fu T."/>
        </authorList>
    </citation>
    <scope>NUCLEOTIDE SEQUENCE [LARGE SCALE GENOMIC DNA]</scope>
    <source>
        <strain evidence="1 2">JC075</strain>
    </source>
</reference>
<proteinExistence type="predicted"/>
<evidence type="ECO:0000313" key="1">
    <source>
        <dbReference type="EMBL" id="PXY00667.1"/>
    </source>
</evidence>
<dbReference type="OrthoDB" id="1123245at2"/>
<accession>A0A2V3ZYP4</accession>
<dbReference type="InterPro" id="IPR035986">
    <property type="entry name" value="PKD_dom_sf"/>
</dbReference>
<keyword evidence="2" id="KW-1185">Reference proteome</keyword>
<gene>
    <name evidence="1" type="ORF">DF185_12195</name>
</gene>
<evidence type="ECO:0008006" key="3">
    <source>
        <dbReference type="Google" id="ProtNLM"/>
    </source>
</evidence>
<name>A0A2V3ZYP4_9BACT</name>
<dbReference type="EMBL" id="QFLI01000005">
    <property type="protein sequence ID" value="PXY00667.1"/>
    <property type="molecule type" value="Genomic_DNA"/>
</dbReference>
<sequence length="450" mass="50963">MSQIKMIIKSDFRYSLKLFIAFVVMFSAILLEKANGQISAEKASYRTLTEYTSTANDSVFVFCDNIGTGVGELRADSPDGTNGWTFAWTKWDATANDFVTNLITEPNQSFSILSNLTDGRYQVVMSKSGETDETSIAWVLNNSNTDPVLTLSQMNCDGVYFTGSFAKKELQYQDVPDASQLNVQVDDRVVFSLRRNGEEKQGTPLVSYDGSDERLFDGEAYEGDETYQLVVTDQYACEFTSNSIVSNTYVVKADFSVDPKKGEAALEVKFTNNSINATDYDWYLYQDSERVPEDVTEDEDRLLTDGVLTTEDKDPFEFTYKHPGKYQVKLIVKSNKGPKECIHEMMLSTPIMVDTSLVQVPNVFTPNGDGRNDIWKVKTQSLFLESFHAIVFNRWGRVVYEWRNPEEGWNGEVNGKMATPGTYFYVITAVGREEKTKKYTKKGSFMLIRK</sequence>
<dbReference type="AlphaFoldDB" id="A0A2V3ZYP4"/>
<dbReference type="Gene3D" id="2.60.40.10">
    <property type="entry name" value="Immunoglobulins"/>
    <property type="match status" value="1"/>
</dbReference>
<dbReference type="InterPro" id="IPR013783">
    <property type="entry name" value="Ig-like_fold"/>
</dbReference>
<dbReference type="SUPFAM" id="SSF49299">
    <property type="entry name" value="PKD domain"/>
    <property type="match status" value="1"/>
</dbReference>